<dbReference type="PROSITE" id="PS50994">
    <property type="entry name" value="INTEGRASE"/>
    <property type="match status" value="1"/>
</dbReference>
<comment type="caution">
    <text evidence="7">The sequence shown here is derived from an EMBL/GenBank/DDBJ whole genome shotgun (WGS) entry which is preliminary data.</text>
</comment>
<evidence type="ECO:0000256" key="3">
    <source>
        <dbReference type="ARBA" id="ARBA00048173"/>
    </source>
</evidence>
<dbReference type="InterPro" id="IPR036397">
    <property type="entry name" value="RNaseH_sf"/>
</dbReference>
<comment type="catalytic activity">
    <reaction evidence="3">
        <text>DNA(n) + a 2'-deoxyribonucleoside 5'-triphosphate = DNA(n+1) + diphosphate</text>
        <dbReference type="Rhea" id="RHEA:22508"/>
        <dbReference type="Rhea" id="RHEA-COMP:17339"/>
        <dbReference type="Rhea" id="RHEA-COMP:17340"/>
        <dbReference type="ChEBI" id="CHEBI:33019"/>
        <dbReference type="ChEBI" id="CHEBI:61560"/>
        <dbReference type="ChEBI" id="CHEBI:173112"/>
        <dbReference type="EC" id="2.7.7.49"/>
    </reaction>
</comment>
<evidence type="ECO:0000313" key="8">
    <source>
        <dbReference type="Proteomes" id="UP001140091"/>
    </source>
</evidence>
<keyword evidence="1" id="KW-0815">Transposition</keyword>
<accession>A0A9W8JG00</accession>
<feature type="non-terminal residue" evidence="7">
    <location>
        <position position="844"/>
    </location>
</feature>
<dbReference type="Proteomes" id="UP001140091">
    <property type="component" value="Unassembled WGS sequence"/>
</dbReference>
<keyword evidence="8" id="KW-1185">Reference proteome</keyword>
<dbReference type="InterPro" id="IPR039537">
    <property type="entry name" value="Retrotran_Ty1/copia-like"/>
</dbReference>
<dbReference type="Gene3D" id="3.30.420.10">
    <property type="entry name" value="Ribonuclease H-like superfamily/Ribonuclease H"/>
    <property type="match status" value="1"/>
</dbReference>
<name>A0A9W8JG00_9AGAR</name>
<feature type="region of interest" description="Disordered" evidence="5">
    <location>
        <begin position="1"/>
        <end position="84"/>
    </location>
</feature>
<organism evidence="7 8">
    <name type="scientific">Candolleomyces eurysporus</name>
    <dbReference type="NCBI Taxonomy" id="2828524"/>
    <lineage>
        <taxon>Eukaryota</taxon>
        <taxon>Fungi</taxon>
        <taxon>Dikarya</taxon>
        <taxon>Basidiomycota</taxon>
        <taxon>Agaricomycotina</taxon>
        <taxon>Agaricomycetes</taxon>
        <taxon>Agaricomycetidae</taxon>
        <taxon>Agaricales</taxon>
        <taxon>Agaricineae</taxon>
        <taxon>Psathyrellaceae</taxon>
        <taxon>Candolleomyces</taxon>
    </lineage>
</organism>
<dbReference type="Pfam" id="PF13976">
    <property type="entry name" value="gag_pre-integrs"/>
    <property type="match status" value="1"/>
</dbReference>
<feature type="region of interest" description="Disordered" evidence="5">
    <location>
        <begin position="446"/>
        <end position="465"/>
    </location>
</feature>
<feature type="compositionally biased region" description="Polar residues" evidence="5">
    <location>
        <begin position="11"/>
        <end position="22"/>
    </location>
</feature>
<protein>
    <recommendedName>
        <fullName evidence="6">Integrase catalytic domain-containing protein</fullName>
    </recommendedName>
</protein>
<dbReference type="OrthoDB" id="3243429at2759"/>
<evidence type="ECO:0000256" key="5">
    <source>
        <dbReference type="SAM" id="MobiDB-lite"/>
    </source>
</evidence>
<evidence type="ECO:0000259" key="6">
    <source>
        <dbReference type="PROSITE" id="PS50994"/>
    </source>
</evidence>
<evidence type="ECO:0000256" key="1">
    <source>
        <dbReference type="ARBA" id="ARBA00022578"/>
    </source>
</evidence>
<sequence length="844" mass="91452">MSTGQGESGAQAPQDQQPSQEGPQGGIPPSVSSNQTSSSSTTSGRRRAITDDNQDSENEEYYNGDDQFQGPQQQGPEGARMCLEMGGTVPPEVLSAITSSVAGVSARTTQLAASDQQPVIQEPVTVPLAALAMSSAAIGKDPPPHMGRPRASVRRDGHDGVMISIRKHLRPTVSQIIPLSRRGQWREWDHGVRQVLTQWRLIGFVLPLDASVAPGTPPWLYTVPTPNRSGSLTADEVSALLAWEDLDMVAREVLGLAVSAQVYRFLLGNLTRRSGSYTARDLYAVLFDRYGHGGWDSGNMVWEKAKRMVCSSADAVPGYINAYVQAAREVDESLLNVQAASMVEVMLEALPRAEFGCLLDDFRWTRRGLGAGIDGLGFEDVLEWADEALALHRQLSASLFRSGCSVRRPLPNPPCHSQSCPVAPLSRQLQAPSVAAAALVPSRAPAAGGGVAMDSQRDPQSRVPGGRFSSAVCENCNIPGHTKAQCLKPGGDRHRMGPSIERGYLADGGDAEGVELDGQVDEEVEALVASAQAIELGPTIKNNDLTCVASGDDEYDLLSCAYIPAPDDPSRPLAFRVGGELRTTAASGDHLTFVPPKPDAILWHRRLGHPGYEAVKSILRGSVVLGVDPQEADTTFKCTACIIGRFPQSPFDNHGYRFQKPGELVHIDICGPFPVRTRGCCYFIVLLDDATNFGWTCLLKSRDKAYGFFKYVEARLETLVGDRIIRVRLDGAAELCKGVLEEHFKAKGISYQVTARYAHQQNGKAERYIRTIQDKAATMMAESGLSQSFYGYAVLTAQFLLNRLPTSTLKTGLTPHEALLAIKPNMSRTRVFGCRCYPLIPPEL</sequence>
<dbReference type="InterPro" id="IPR012337">
    <property type="entry name" value="RNaseH-like_sf"/>
</dbReference>
<reference evidence="7" key="1">
    <citation type="submission" date="2022-06" db="EMBL/GenBank/DDBJ databases">
        <title>Genome Sequence of Candolleomyces eurysporus.</title>
        <authorList>
            <person name="Buettner E."/>
        </authorList>
    </citation>
    <scope>NUCLEOTIDE SEQUENCE</scope>
    <source>
        <strain evidence="7">VTCC 930004</strain>
    </source>
</reference>
<evidence type="ECO:0000256" key="2">
    <source>
        <dbReference type="ARBA" id="ARBA00022884"/>
    </source>
</evidence>
<feature type="compositionally biased region" description="Acidic residues" evidence="5">
    <location>
        <begin position="52"/>
        <end position="63"/>
    </location>
</feature>
<dbReference type="PANTHER" id="PTHR42648:SF24">
    <property type="entry name" value="INTEGRASE CATALYTIC DOMAIN-CONTAINING PROTEIN"/>
    <property type="match status" value="1"/>
</dbReference>
<dbReference type="PANTHER" id="PTHR42648">
    <property type="entry name" value="TRANSPOSASE, PUTATIVE-RELATED"/>
    <property type="match status" value="1"/>
</dbReference>
<dbReference type="EMBL" id="JANBPK010000849">
    <property type="protein sequence ID" value="KAJ2930108.1"/>
    <property type="molecule type" value="Genomic_DNA"/>
</dbReference>
<dbReference type="GO" id="GO:0032196">
    <property type="term" value="P:transposition"/>
    <property type="evidence" value="ECO:0007669"/>
    <property type="project" value="UniProtKB-KW"/>
</dbReference>
<dbReference type="GO" id="GO:0003723">
    <property type="term" value="F:RNA binding"/>
    <property type="evidence" value="ECO:0007669"/>
    <property type="project" value="UniProtKB-KW"/>
</dbReference>
<feature type="compositionally biased region" description="Low complexity" evidence="5">
    <location>
        <begin position="64"/>
        <end position="78"/>
    </location>
</feature>
<keyword evidence="2" id="KW-0694">RNA-binding</keyword>
<dbReference type="GO" id="GO:0015074">
    <property type="term" value="P:DNA integration"/>
    <property type="evidence" value="ECO:0007669"/>
    <property type="project" value="InterPro"/>
</dbReference>
<dbReference type="SUPFAM" id="SSF53098">
    <property type="entry name" value="Ribonuclease H-like"/>
    <property type="match status" value="1"/>
</dbReference>
<evidence type="ECO:0000256" key="4">
    <source>
        <dbReference type="ARBA" id="ARBA00049244"/>
    </source>
</evidence>
<comment type="catalytic activity">
    <reaction evidence="4">
        <text>DNA(n) + a 2'-deoxyribonucleoside 5'-triphosphate = DNA(n+1) + diphosphate</text>
        <dbReference type="Rhea" id="RHEA:22508"/>
        <dbReference type="Rhea" id="RHEA-COMP:17339"/>
        <dbReference type="Rhea" id="RHEA-COMP:17340"/>
        <dbReference type="ChEBI" id="CHEBI:33019"/>
        <dbReference type="ChEBI" id="CHEBI:61560"/>
        <dbReference type="ChEBI" id="CHEBI:173112"/>
        <dbReference type="EC" id="2.7.7.7"/>
    </reaction>
</comment>
<feature type="compositionally biased region" description="Low complexity" evidence="5">
    <location>
        <begin position="30"/>
        <end position="43"/>
    </location>
</feature>
<gene>
    <name evidence="7" type="ORF">H1R20_g6973</name>
</gene>
<proteinExistence type="predicted"/>
<dbReference type="InterPro" id="IPR025724">
    <property type="entry name" value="GAG-pre-integrase_dom"/>
</dbReference>
<evidence type="ECO:0000313" key="7">
    <source>
        <dbReference type="EMBL" id="KAJ2930108.1"/>
    </source>
</evidence>
<feature type="domain" description="Integrase catalytic" evidence="6">
    <location>
        <begin position="657"/>
        <end position="823"/>
    </location>
</feature>
<dbReference type="GO" id="GO:0003964">
    <property type="term" value="F:RNA-directed DNA polymerase activity"/>
    <property type="evidence" value="ECO:0007669"/>
    <property type="project" value="UniProtKB-EC"/>
</dbReference>
<dbReference type="GO" id="GO:0003887">
    <property type="term" value="F:DNA-directed DNA polymerase activity"/>
    <property type="evidence" value="ECO:0007669"/>
    <property type="project" value="UniProtKB-EC"/>
</dbReference>
<dbReference type="InterPro" id="IPR001584">
    <property type="entry name" value="Integrase_cat-core"/>
</dbReference>
<dbReference type="GO" id="GO:0005634">
    <property type="term" value="C:nucleus"/>
    <property type="evidence" value="ECO:0007669"/>
    <property type="project" value="UniProtKB-ARBA"/>
</dbReference>
<dbReference type="AlphaFoldDB" id="A0A9W8JG00"/>